<dbReference type="EMBL" id="FOXH01000002">
    <property type="protein sequence ID" value="SFP32112.1"/>
    <property type="molecule type" value="Genomic_DNA"/>
</dbReference>
<dbReference type="InterPro" id="IPR036388">
    <property type="entry name" value="WH-like_DNA-bd_sf"/>
</dbReference>
<keyword evidence="3" id="KW-0731">Sigma factor</keyword>
<dbReference type="Proteomes" id="UP000199306">
    <property type="component" value="Unassembled WGS sequence"/>
</dbReference>
<dbReference type="PANTHER" id="PTHR43133">
    <property type="entry name" value="RNA POLYMERASE ECF-TYPE SIGMA FACTO"/>
    <property type="match status" value="1"/>
</dbReference>
<dbReference type="GO" id="GO:0016987">
    <property type="term" value="F:sigma factor activity"/>
    <property type="evidence" value="ECO:0007669"/>
    <property type="project" value="UniProtKB-KW"/>
</dbReference>
<dbReference type="Gene3D" id="1.10.10.10">
    <property type="entry name" value="Winged helix-like DNA-binding domain superfamily/Winged helix DNA-binding domain"/>
    <property type="match status" value="1"/>
</dbReference>
<evidence type="ECO:0000313" key="9">
    <source>
        <dbReference type="Proteomes" id="UP000199306"/>
    </source>
</evidence>
<dbReference type="InterPro" id="IPR013249">
    <property type="entry name" value="RNA_pol_sigma70_r4_t2"/>
</dbReference>
<keyword evidence="5" id="KW-0804">Transcription</keyword>
<evidence type="ECO:0000313" key="8">
    <source>
        <dbReference type="EMBL" id="SFP32112.1"/>
    </source>
</evidence>
<sequence>MTENLSTAEQNEQIHQTVQKERRRLLDFVRKRVPTEEDAEDLLQEVFFELIETYRLMKPVEQLASWLFKVARNKITDFYRKKKTDSLEAQFGTMSQDDGEKLLLQEILPADIASVNDEMMYDMILGAISEALEELPEEQRNVFEWHEFDGKSFKTIAEETGISVNTLISRKHYAVNHLRERLRYLYQEMFN</sequence>
<evidence type="ECO:0000256" key="3">
    <source>
        <dbReference type="ARBA" id="ARBA00023082"/>
    </source>
</evidence>
<evidence type="ECO:0000259" key="6">
    <source>
        <dbReference type="Pfam" id="PF04542"/>
    </source>
</evidence>
<accession>A0A1I5PDD8</accession>
<dbReference type="OrthoDB" id="9784272at2"/>
<name>A0A1I5PDD8_9BACT</name>
<proteinExistence type="inferred from homology"/>
<dbReference type="CDD" id="cd06171">
    <property type="entry name" value="Sigma70_r4"/>
    <property type="match status" value="1"/>
</dbReference>
<evidence type="ECO:0000259" key="7">
    <source>
        <dbReference type="Pfam" id="PF08281"/>
    </source>
</evidence>
<dbReference type="GO" id="GO:0006352">
    <property type="term" value="P:DNA-templated transcription initiation"/>
    <property type="evidence" value="ECO:0007669"/>
    <property type="project" value="InterPro"/>
</dbReference>
<feature type="domain" description="RNA polymerase sigma factor 70 region 4 type 2" evidence="7">
    <location>
        <begin position="126"/>
        <end position="174"/>
    </location>
</feature>
<dbReference type="NCBIfam" id="TIGR02937">
    <property type="entry name" value="sigma70-ECF"/>
    <property type="match status" value="1"/>
</dbReference>
<evidence type="ECO:0000256" key="5">
    <source>
        <dbReference type="ARBA" id="ARBA00023163"/>
    </source>
</evidence>
<keyword evidence="2" id="KW-0805">Transcription regulation</keyword>
<gene>
    <name evidence="8" type="ORF">SAMN04515674_102422</name>
</gene>
<reference evidence="8 9" key="1">
    <citation type="submission" date="2016-10" db="EMBL/GenBank/DDBJ databases">
        <authorList>
            <person name="de Groot N.N."/>
        </authorList>
    </citation>
    <scope>NUCLEOTIDE SEQUENCE [LARGE SCALE GENOMIC DNA]</scope>
    <source>
        <strain evidence="9">E92,LMG 26720,CCM 7988</strain>
    </source>
</reference>
<evidence type="ECO:0000256" key="2">
    <source>
        <dbReference type="ARBA" id="ARBA00023015"/>
    </source>
</evidence>
<protein>
    <submittedName>
        <fullName evidence="8">RNA polymerase sigma factor, sigma-70 family</fullName>
    </submittedName>
</protein>
<dbReference type="InterPro" id="IPR007627">
    <property type="entry name" value="RNA_pol_sigma70_r2"/>
</dbReference>
<dbReference type="RefSeq" id="WP_092013234.1">
    <property type="nucleotide sequence ID" value="NZ_FOXH01000002.1"/>
</dbReference>
<dbReference type="InterPro" id="IPR039425">
    <property type="entry name" value="RNA_pol_sigma-70-like"/>
</dbReference>
<dbReference type="Pfam" id="PF04542">
    <property type="entry name" value="Sigma70_r2"/>
    <property type="match status" value="1"/>
</dbReference>
<keyword evidence="9" id="KW-1185">Reference proteome</keyword>
<dbReference type="InterPro" id="IPR013325">
    <property type="entry name" value="RNA_pol_sigma_r2"/>
</dbReference>
<evidence type="ECO:0000256" key="1">
    <source>
        <dbReference type="ARBA" id="ARBA00010641"/>
    </source>
</evidence>
<comment type="similarity">
    <text evidence="1">Belongs to the sigma-70 factor family. ECF subfamily.</text>
</comment>
<dbReference type="GO" id="GO:0003677">
    <property type="term" value="F:DNA binding"/>
    <property type="evidence" value="ECO:0007669"/>
    <property type="project" value="UniProtKB-KW"/>
</dbReference>
<organism evidence="8 9">
    <name type="scientific">Pseudarcicella hirudinis</name>
    <dbReference type="NCBI Taxonomy" id="1079859"/>
    <lineage>
        <taxon>Bacteria</taxon>
        <taxon>Pseudomonadati</taxon>
        <taxon>Bacteroidota</taxon>
        <taxon>Cytophagia</taxon>
        <taxon>Cytophagales</taxon>
        <taxon>Flectobacillaceae</taxon>
        <taxon>Pseudarcicella</taxon>
    </lineage>
</organism>
<dbReference type="SUPFAM" id="SSF88946">
    <property type="entry name" value="Sigma2 domain of RNA polymerase sigma factors"/>
    <property type="match status" value="1"/>
</dbReference>
<evidence type="ECO:0000256" key="4">
    <source>
        <dbReference type="ARBA" id="ARBA00023125"/>
    </source>
</evidence>
<dbReference type="InterPro" id="IPR014284">
    <property type="entry name" value="RNA_pol_sigma-70_dom"/>
</dbReference>
<dbReference type="AlphaFoldDB" id="A0A1I5PDD8"/>
<dbReference type="STRING" id="1079859.SAMN04515674_102422"/>
<dbReference type="Gene3D" id="1.10.1740.10">
    <property type="match status" value="1"/>
</dbReference>
<keyword evidence="4" id="KW-0238">DNA-binding</keyword>
<dbReference type="InterPro" id="IPR013324">
    <property type="entry name" value="RNA_pol_sigma_r3/r4-like"/>
</dbReference>
<feature type="domain" description="RNA polymerase sigma-70 region 2" evidence="6">
    <location>
        <begin position="18"/>
        <end position="83"/>
    </location>
</feature>
<dbReference type="SUPFAM" id="SSF88659">
    <property type="entry name" value="Sigma3 and sigma4 domains of RNA polymerase sigma factors"/>
    <property type="match status" value="1"/>
</dbReference>
<dbReference type="PANTHER" id="PTHR43133:SF8">
    <property type="entry name" value="RNA POLYMERASE SIGMA FACTOR HI_1459-RELATED"/>
    <property type="match status" value="1"/>
</dbReference>
<dbReference type="Pfam" id="PF08281">
    <property type="entry name" value="Sigma70_r4_2"/>
    <property type="match status" value="1"/>
</dbReference>